<gene>
    <name evidence="1" type="ORF">S12H4_52307</name>
</gene>
<dbReference type="InterPro" id="IPR014867">
    <property type="entry name" value="Spore_coat_CotH_CotH2/3/7"/>
</dbReference>
<comment type="caution">
    <text evidence="1">The sequence shown here is derived from an EMBL/GenBank/DDBJ whole genome shotgun (WGS) entry which is preliminary data.</text>
</comment>
<feature type="non-terminal residue" evidence="1">
    <location>
        <position position="1"/>
    </location>
</feature>
<organism evidence="1">
    <name type="scientific">marine sediment metagenome</name>
    <dbReference type="NCBI Taxonomy" id="412755"/>
    <lineage>
        <taxon>unclassified sequences</taxon>
        <taxon>metagenomes</taxon>
        <taxon>ecological metagenomes</taxon>
    </lineage>
</organism>
<feature type="non-terminal residue" evidence="1">
    <location>
        <position position="239"/>
    </location>
</feature>
<evidence type="ECO:0000313" key="1">
    <source>
        <dbReference type="EMBL" id="GAJ06914.1"/>
    </source>
</evidence>
<dbReference type="AlphaFoldDB" id="X1TNS5"/>
<name>X1TNS5_9ZZZZ</name>
<reference evidence="1" key="1">
    <citation type="journal article" date="2014" name="Front. Microbiol.">
        <title>High frequency of phylogenetically diverse reductive dehalogenase-homologous genes in deep subseafloor sedimentary metagenomes.</title>
        <authorList>
            <person name="Kawai M."/>
            <person name="Futagami T."/>
            <person name="Toyoda A."/>
            <person name="Takaki Y."/>
            <person name="Nishi S."/>
            <person name="Hori S."/>
            <person name="Arai W."/>
            <person name="Tsubouchi T."/>
            <person name="Morono Y."/>
            <person name="Uchiyama I."/>
            <person name="Ito T."/>
            <person name="Fujiyama A."/>
            <person name="Inagaki F."/>
            <person name="Takami H."/>
        </authorList>
    </citation>
    <scope>NUCLEOTIDE SEQUENCE</scope>
    <source>
        <strain evidence="1">Expedition CK06-06</strain>
    </source>
</reference>
<protein>
    <recommendedName>
        <fullName evidence="2">Spore coat protein CotH</fullName>
    </recommendedName>
</protein>
<dbReference type="Pfam" id="PF08757">
    <property type="entry name" value="CotH"/>
    <property type="match status" value="1"/>
</dbReference>
<sequence length="239" mass="28116">EWIKPSYPGGGRSSSWEDDSDLQIDCGLRVHGSNYMRPRYHRSDGVWAGNSKFSLRLYFRSRYGDSWLKYPLFPFEVERFKSIVLRGGHNDRVNPFIKDELLRRLHKDMGNVASLGTMANLFINGQYKGYFNPCEHIKSAFCQQWYKSDKDWDVMTMNGVRDGDAKAFNDLLDYARSHNLSDDAHYQHVSNRLDIPAFADYLILQLWCGNWDWPQNNWSAAAERSEDGMWRFFIWDAER</sequence>
<dbReference type="EMBL" id="BARW01033171">
    <property type="protein sequence ID" value="GAJ06914.1"/>
    <property type="molecule type" value="Genomic_DNA"/>
</dbReference>
<evidence type="ECO:0008006" key="2">
    <source>
        <dbReference type="Google" id="ProtNLM"/>
    </source>
</evidence>
<proteinExistence type="predicted"/>
<accession>X1TNS5</accession>